<dbReference type="STRING" id="1502291.AAA799D11_01932"/>
<accession>A0A087RM52</accession>
<gene>
    <name evidence="1" type="ORF">AAA799D11_01932</name>
</gene>
<organism evidence="1 2">
    <name type="scientific">Marine Group I thaumarchaeote SCGC AAA799-D11</name>
    <dbReference type="NCBI Taxonomy" id="1502291"/>
    <lineage>
        <taxon>Archaea</taxon>
        <taxon>Nitrososphaerota</taxon>
        <taxon>Marine Group I</taxon>
    </lineage>
</organism>
<keyword evidence="2" id="KW-1185">Reference proteome</keyword>
<protein>
    <submittedName>
        <fullName evidence="1">Uncharacterized protein</fullName>
    </submittedName>
</protein>
<reference evidence="1 2" key="1">
    <citation type="submission" date="2014-06" db="EMBL/GenBank/DDBJ databases">
        <authorList>
            <person name="Ngugi D.K."/>
            <person name="Blom J."/>
            <person name="Alam I."/>
            <person name="Rashid M."/>
            <person name="Baalawi W."/>
            <person name="Zhang G."/>
            <person name="Hikmawan T."/>
            <person name="Guan Y."/>
            <person name="Antunes A."/>
            <person name="Siam R."/>
            <person name="El-Dorry H."/>
            <person name="Bajic V."/>
            <person name="Stingl U."/>
        </authorList>
    </citation>
    <scope>NUCLEOTIDE SEQUENCE [LARGE SCALE GENOMIC DNA]</scope>
    <source>
        <strain evidence="1">SCGC AAA799-D11</strain>
    </source>
</reference>
<proteinExistence type="predicted"/>
<comment type="caution">
    <text evidence="1">The sequence shown here is derived from an EMBL/GenBank/DDBJ whole genome shotgun (WGS) entry which is preliminary data.</text>
</comment>
<dbReference type="EMBL" id="JOSY01000077">
    <property type="protein sequence ID" value="KFM14556.1"/>
    <property type="molecule type" value="Genomic_DNA"/>
</dbReference>
<sequence>MAKNDKEIFYSIKIDFKIKQQEYHVRDSLKYDLKNIEPGNNREKVVA</sequence>
<evidence type="ECO:0000313" key="1">
    <source>
        <dbReference type="EMBL" id="KFM14556.1"/>
    </source>
</evidence>
<name>A0A087RM52_9ARCH</name>
<dbReference type="Proteomes" id="UP000029386">
    <property type="component" value="Unassembled WGS sequence"/>
</dbReference>
<evidence type="ECO:0000313" key="2">
    <source>
        <dbReference type="Proteomes" id="UP000029386"/>
    </source>
</evidence>
<dbReference type="AlphaFoldDB" id="A0A087RM52"/>